<dbReference type="SMART" id="SM00195">
    <property type="entry name" value="DSPc"/>
    <property type="match status" value="1"/>
</dbReference>
<dbReference type="InterPro" id="IPR020422">
    <property type="entry name" value="TYR_PHOSPHATASE_DUAL_dom"/>
</dbReference>
<dbReference type="Proteomes" id="UP000014760">
    <property type="component" value="Unassembled WGS sequence"/>
</dbReference>
<dbReference type="PANTHER" id="PTHR46377:SF1">
    <property type="entry name" value="DUAL SPECIFICITY PROTEIN PHOSPHATASE 19"/>
    <property type="match status" value="1"/>
</dbReference>
<dbReference type="PROSITE" id="PS00383">
    <property type="entry name" value="TYR_PHOSPHATASE_1"/>
    <property type="match status" value="1"/>
</dbReference>
<dbReference type="GO" id="GO:0008579">
    <property type="term" value="F:JUN kinase phosphatase activity"/>
    <property type="evidence" value="ECO:0007669"/>
    <property type="project" value="TreeGrafter"/>
</dbReference>
<dbReference type="EMBL" id="KB311390">
    <property type="protein sequence ID" value="ELT89386.1"/>
    <property type="molecule type" value="Genomic_DNA"/>
</dbReference>
<reference evidence="6" key="3">
    <citation type="submission" date="2015-06" db="UniProtKB">
        <authorList>
            <consortium name="EnsemblMetazoa"/>
        </authorList>
    </citation>
    <scope>IDENTIFICATION</scope>
</reference>
<dbReference type="EMBL" id="AMQN01014877">
    <property type="status" value="NOT_ANNOTATED_CDS"/>
    <property type="molecule type" value="Genomic_DNA"/>
</dbReference>
<dbReference type="AlphaFoldDB" id="R7TE97"/>
<dbReference type="SUPFAM" id="SSF52799">
    <property type="entry name" value="(Phosphotyrosine protein) phosphatases II"/>
    <property type="match status" value="1"/>
</dbReference>
<dbReference type="GO" id="GO:0005737">
    <property type="term" value="C:cytoplasm"/>
    <property type="evidence" value="ECO:0007669"/>
    <property type="project" value="TreeGrafter"/>
</dbReference>
<dbReference type="PROSITE" id="PS50056">
    <property type="entry name" value="TYR_PHOSPHATASE_2"/>
    <property type="match status" value="1"/>
</dbReference>
<evidence type="ECO:0000256" key="2">
    <source>
        <dbReference type="ARBA" id="ARBA00022912"/>
    </source>
</evidence>
<proteinExistence type="predicted"/>
<evidence type="ECO:0000259" key="3">
    <source>
        <dbReference type="PROSITE" id="PS50054"/>
    </source>
</evidence>
<sequence length="202" mass="22774">MSFLAEIQGFKRSHLKSSDTSVTLESGEKFLETHDKYGHSKRTKVSEGEEFMCIGDGKLDLQIGEVLPSLLVSSQDVAADFDLLREKCVTHILNVACRVENFFPDDFTYKRLNILDLPETNIVDYFPECFEFIEEGMQQGRVLVHCNAGVSRSASIVIGYLMQREGKKFQSAYDLVKSQRPATRPNDGFMQQLKAYASKGPS</sequence>
<reference evidence="5 7" key="2">
    <citation type="journal article" date="2013" name="Nature">
        <title>Insights into bilaterian evolution from three spiralian genomes.</title>
        <authorList>
            <person name="Simakov O."/>
            <person name="Marletaz F."/>
            <person name="Cho S.J."/>
            <person name="Edsinger-Gonzales E."/>
            <person name="Havlak P."/>
            <person name="Hellsten U."/>
            <person name="Kuo D.H."/>
            <person name="Larsson T."/>
            <person name="Lv J."/>
            <person name="Arendt D."/>
            <person name="Savage R."/>
            <person name="Osoegawa K."/>
            <person name="de Jong P."/>
            <person name="Grimwood J."/>
            <person name="Chapman J.A."/>
            <person name="Shapiro H."/>
            <person name="Aerts A."/>
            <person name="Otillar R.P."/>
            <person name="Terry A.Y."/>
            <person name="Boore J.L."/>
            <person name="Grigoriev I.V."/>
            <person name="Lindberg D.R."/>
            <person name="Seaver E.C."/>
            <person name="Weisblat D.A."/>
            <person name="Putnam N.H."/>
            <person name="Rokhsar D.S."/>
        </authorList>
    </citation>
    <scope>NUCLEOTIDE SEQUENCE</scope>
    <source>
        <strain evidence="5 7">I ESC-2004</strain>
    </source>
</reference>
<dbReference type="EnsemblMetazoa" id="CapteT93388">
    <property type="protein sequence ID" value="CapteP93388"/>
    <property type="gene ID" value="CapteG93388"/>
</dbReference>
<dbReference type="InterPro" id="IPR000387">
    <property type="entry name" value="Tyr_Pase_dom"/>
</dbReference>
<evidence type="ECO:0000256" key="1">
    <source>
        <dbReference type="ARBA" id="ARBA00022801"/>
    </source>
</evidence>
<evidence type="ECO:0000313" key="5">
    <source>
        <dbReference type="EMBL" id="ELT89386.1"/>
    </source>
</evidence>
<evidence type="ECO:0000259" key="4">
    <source>
        <dbReference type="PROSITE" id="PS50056"/>
    </source>
</evidence>
<dbReference type="HOGENOM" id="CLU_027074_10_0_1"/>
<evidence type="ECO:0008006" key="8">
    <source>
        <dbReference type="Google" id="ProtNLM"/>
    </source>
</evidence>
<dbReference type="InterPro" id="IPR000340">
    <property type="entry name" value="Dual-sp_phosphatase_cat-dom"/>
</dbReference>
<gene>
    <name evidence="5" type="ORF">CAPTEDRAFT_93388</name>
</gene>
<dbReference type="STRING" id="283909.R7TE97"/>
<evidence type="ECO:0000313" key="6">
    <source>
        <dbReference type="EnsemblMetazoa" id="CapteP93388"/>
    </source>
</evidence>
<dbReference type="PANTHER" id="PTHR46377">
    <property type="entry name" value="DUAL SPECIFICITY PROTEIN PHOSPHATASE 19"/>
    <property type="match status" value="1"/>
</dbReference>
<dbReference type="Pfam" id="PF00782">
    <property type="entry name" value="DSPc"/>
    <property type="match status" value="1"/>
</dbReference>
<dbReference type="FunCoup" id="R7TE97">
    <property type="interactions" value="365"/>
</dbReference>
<keyword evidence="1" id="KW-0378">Hydrolase</keyword>
<accession>R7TE97</accession>
<keyword evidence="7" id="KW-1185">Reference proteome</keyword>
<feature type="domain" description="Tyrosine-protein phosphatase" evidence="3">
    <location>
        <begin position="62"/>
        <end position="202"/>
    </location>
</feature>
<dbReference type="OrthoDB" id="10252009at2759"/>
<name>R7TE97_CAPTE</name>
<organism evidence="5">
    <name type="scientific">Capitella teleta</name>
    <name type="common">Polychaete worm</name>
    <dbReference type="NCBI Taxonomy" id="283909"/>
    <lineage>
        <taxon>Eukaryota</taxon>
        <taxon>Metazoa</taxon>
        <taxon>Spiralia</taxon>
        <taxon>Lophotrochozoa</taxon>
        <taxon>Annelida</taxon>
        <taxon>Polychaeta</taxon>
        <taxon>Sedentaria</taxon>
        <taxon>Scolecida</taxon>
        <taxon>Capitellidae</taxon>
        <taxon>Capitella</taxon>
    </lineage>
</organism>
<evidence type="ECO:0000313" key="7">
    <source>
        <dbReference type="Proteomes" id="UP000014760"/>
    </source>
</evidence>
<dbReference type="OMA" id="KSCKTVI"/>
<dbReference type="Gene3D" id="3.90.190.10">
    <property type="entry name" value="Protein tyrosine phosphatase superfamily"/>
    <property type="match status" value="1"/>
</dbReference>
<dbReference type="InterPro" id="IPR029021">
    <property type="entry name" value="Prot-tyrosine_phosphatase-like"/>
</dbReference>
<reference evidence="7" key="1">
    <citation type="submission" date="2012-12" db="EMBL/GenBank/DDBJ databases">
        <authorList>
            <person name="Hellsten U."/>
            <person name="Grimwood J."/>
            <person name="Chapman J.A."/>
            <person name="Shapiro H."/>
            <person name="Aerts A."/>
            <person name="Otillar R.P."/>
            <person name="Terry A.Y."/>
            <person name="Boore J.L."/>
            <person name="Simakov O."/>
            <person name="Marletaz F."/>
            <person name="Cho S.-J."/>
            <person name="Edsinger-Gonzales E."/>
            <person name="Havlak P."/>
            <person name="Kuo D.-H."/>
            <person name="Larsson T."/>
            <person name="Lv J."/>
            <person name="Arendt D."/>
            <person name="Savage R."/>
            <person name="Osoegawa K."/>
            <person name="de Jong P."/>
            <person name="Lindberg D.R."/>
            <person name="Seaver E.C."/>
            <person name="Weisblat D.A."/>
            <person name="Putnam N.H."/>
            <person name="Grigoriev I.V."/>
            <person name="Rokhsar D.S."/>
        </authorList>
    </citation>
    <scope>NUCLEOTIDE SEQUENCE</scope>
    <source>
        <strain evidence="7">I ESC-2004</strain>
    </source>
</reference>
<feature type="domain" description="Tyrosine specific protein phosphatases" evidence="4">
    <location>
        <begin position="120"/>
        <end position="181"/>
    </location>
</feature>
<dbReference type="InterPro" id="IPR016130">
    <property type="entry name" value="Tyr_Pase_AS"/>
</dbReference>
<dbReference type="PROSITE" id="PS50054">
    <property type="entry name" value="TYR_PHOSPHATASE_DUAL"/>
    <property type="match status" value="1"/>
</dbReference>
<protein>
    <recommendedName>
        <fullName evidence="8">Protein-tyrosine-phosphatase</fullName>
    </recommendedName>
</protein>
<keyword evidence="2" id="KW-0904">Protein phosphatase</keyword>